<evidence type="ECO:0000313" key="1">
    <source>
        <dbReference type="EMBL" id="AQT43045.1"/>
    </source>
</evidence>
<reference evidence="1 2" key="1">
    <citation type="submission" date="2016-11" db="EMBL/GenBank/DDBJ databases">
        <title>Comparative genomics of Bartonella apis.</title>
        <authorList>
            <person name="Engel P."/>
        </authorList>
    </citation>
    <scope>NUCLEOTIDE SEQUENCE [LARGE SCALE GENOMIC DNA]</scope>
    <source>
        <strain evidence="1 2">BBC0178</strain>
    </source>
</reference>
<sequence>MTGGEGYFVFTWPSQPLSFRGSEAIRPNIIKLREIDYIAE</sequence>
<gene>
    <name evidence="1" type="ORF">BBC0178_015900</name>
</gene>
<dbReference type="AlphaFoldDB" id="A0A1U9MCL5"/>
<proteinExistence type="predicted"/>
<dbReference type="KEGG" id="bapa:BBC0178_015900"/>
<name>A0A1U9MCL5_9HYPH</name>
<evidence type="ECO:0000313" key="2">
    <source>
        <dbReference type="Proteomes" id="UP000189660"/>
    </source>
</evidence>
<keyword evidence="2" id="KW-1185">Reference proteome</keyword>
<dbReference type="Proteomes" id="UP000189660">
    <property type="component" value="Chromosome"/>
</dbReference>
<accession>A0A1U9MCL5</accession>
<organism evidence="1 2">
    <name type="scientific">Bartonella apihabitans</name>
    <dbReference type="NCBI Taxonomy" id="2750929"/>
    <lineage>
        <taxon>Bacteria</taxon>
        <taxon>Pseudomonadati</taxon>
        <taxon>Pseudomonadota</taxon>
        <taxon>Alphaproteobacteria</taxon>
        <taxon>Hyphomicrobiales</taxon>
        <taxon>Bartonellaceae</taxon>
        <taxon>Bartonella</taxon>
    </lineage>
</organism>
<protein>
    <submittedName>
        <fullName evidence="1">Uncharacterized protein</fullName>
    </submittedName>
</protein>
<dbReference type="EMBL" id="CP015820">
    <property type="protein sequence ID" value="AQT43045.1"/>
    <property type="molecule type" value="Genomic_DNA"/>
</dbReference>